<sequence>MSAFSLYPTMILVFLTKCKALHNILVKTPLSMFLILNDSHELHNYAGRFIAVDVWIHTLFHILRWVDQRNVSLLWSHQSGLSGLIVVALVPFIALPMVLWKQQISYEMRKGLHYLFILFAVGLCFHVPMSAIPNGGFIAPAMGFCIFLYAADASYVYLFMTEKIETTTFHVLSSGVRITMPVSETFQKSSEKGGFAFVCLPWVDKLQWHAFSLFEDPSDPSKRQMFMLKTGDWTTAVHKALQRDTVRPVWIQGPFLSPYNYAEMYDNQVLVATGIGITPALSVIRAHKSSRRINLVWAVRDPSMLEFFLEHLYLDHDGWNLIFYTGKEPLLPALEELNTNVRVIKGRPDLKTVVPNIIYGIESGVGLPEKCTPSSMVHIKELLIEKMRELDEVDGISSNSKVAALTTFANSHGFLFTDIINEMKEENVKRNSSRFLTGSEPSREGLSTKDTIWGEGSSNADDNAGASAVLRQLREFGRVYSRTEEEDEEHSCEGIESAPLINHSSRVDRSEWQQSLGETRESCSVSNDRRMRHMWTSIRQSFTPCMSDQNVVKALTSTFKPWEKTDKAEYFVKGLDREHVLPTWGLLYCGGSPPVQKTLKEISAEYHISLNIDSFSW</sequence>
<gene>
    <name evidence="6" type="ORF">OAUR00152_LOCUS41252</name>
</gene>
<evidence type="ECO:0000313" key="6">
    <source>
        <dbReference type="EMBL" id="CAE2287545.1"/>
    </source>
</evidence>
<keyword evidence="3" id="KW-0472">Membrane</keyword>
<dbReference type="Gene3D" id="3.40.50.80">
    <property type="entry name" value="Nucleotide-binding domain of ferredoxin-NADP reductase (FNR) module"/>
    <property type="match status" value="1"/>
</dbReference>
<feature type="transmembrane region" description="Helical" evidence="3">
    <location>
        <begin position="81"/>
        <end position="100"/>
    </location>
</feature>
<evidence type="ECO:0000256" key="2">
    <source>
        <dbReference type="SAM" id="MobiDB-lite"/>
    </source>
</evidence>
<dbReference type="GO" id="GO:0005886">
    <property type="term" value="C:plasma membrane"/>
    <property type="evidence" value="ECO:0007669"/>
    <property type="project" value="TreeGrafter"/>
</dbReference>
<reference evidence="6" key="1">
    <citation type="submission" date="2021-01" db="EMBL/GenBank/DDBJ databases">
        <authorList>
            <person name="Corre E."/>
            <person name="Pelletier E."/>
            <person name="Niang G."/>
            <person name="Scheremetjew M."/>
            <person name="Finn R."/>
            <person name="Kale V."/>
            <person name="Holt S."/>
            <person name="Cochrane G."/>
            <person name="Meng A."/>
            <person name="Brown T."/>
            <person name="Cohen L."/>
        </authorList>
    </citation>
    <scope>NUCLEOTIDE SEQUENCE</scope>
    <source>
        <strain evidence="6">Isolate 1302-5</strain>
    </source>
</reference>
<feature type="transmembrane region" description="Helical" evidence="3">
    <location>
        <begin position="112"/>
        <end position="131"/>
    </location>
</feature>
<feature type="region of interest" description="Disordered" evidence="2">
    <location>
        <begin position="482"/>
        <end position="513"/>
    </location>
</feature>
<evidence type="ECO:0000256" key="1">
    <source>
        <dbReference type="ARBA" id="ARBA00023002"/>
    </source>
</evidence>
<dbReference type="Pfam" id="PF08030">
    <property type="entry name" value="NAD_binding_6"/>
    <property type="match status" value="1"/>
</dbReference>
<name>A0A7S4NGJ3_9STRA</name>
<dbReference type="PANTHER" id="PTHR11972:SF153">
    <property type="entry name" value="SUPEROXIDE-GENERATING NADPH OXIDASE HEAVY CHAIN SUBUNIT A"/>
    <property type="match status" value="1"/>
</dbReference>
<evidence type="ECO:0000256" key="3">
    <source>
        <dbReference type="SAM" id="Phobius"/>
    </source>
</evidence>
<proteinExistence type="predicted"/>
<feature type="chain" id="PRO_5031041112" description="Ferric reductase NAD binding domain-containing protein" evidence="4">
    <location>
        <begin position="21"/>
        <end position="617"/>
    </location>
</feature>
<feature type="region of interest" description="Disordered" evidence="2">
    <location>
        <begin position="430"/>
        <end position="465"/>
    </location>
</feature>
<dbReference type="InterPro" id="IPR050369">
    <property type="entry name" value="RBOH/FRE"/>
</dbReference>
<dbReference type="SUPFAM" id="SSF52343">
    <property type="entry name" value="Ferredoxin reductase-like, C-terminal NADP-linked domain"/>
    <property type="match status" value="1"/>
</dbReference>
<accession>A0A7S4NGJ3</accession>
<dbReference type="InterPro" id="IPR039261">
    <property type="entry name" value="FNR_nucleotide-bd"/>
</dbReference>
<dbReference type="CDD" id="cd06186">
    <property type="entry name" value="NOX_Duox_like_FAD_NADP"/>
    <property type="match status" value="1"/>
</dbReference>
<evidence type="ECO:0000259" key="5">
    <source>
        <dbReference type="Pfam" id="PF08030"/>
    </source>
</evidence>
<feature type="compositionally biased region" description="Low complexity" evidence="2">
    <location>
        <begin position="456"/>
        <end position="465"/>
    </location>
</feature>
<feature type="signal peptide" evidence="4">
    <location>
        <begin position="1"/>
        <end position="20"/>
    </location>
</feature>
<keyword evidence="4" id="KW-0732">Signal</keyword>
<keyword evidence="1" id="KW-0560">Oxidoreductase</keyword>
<feature type="domain" description="Ferric reductase NAD binding" evidence="5">
    <location>
        <begin position="265"/>
        <end position="312"/>
    </location>
</feature>
<keyword evidence="3" id="KW-1133">Transmembrane helix</keyword>
<keyword evidence="3" id="KW-0812">Transmembrane</keyword>
<protein>
    <recommendedName>
        <fullName evidence="5">Ferric reductase NAD binding domain-containing protein</fullName>
    </recommendedName>
</protein>
<evidence type="ECO:0000256" key="4">
    <source>
        <dbReference type="SAM" id="SignalP"/>
    </source>
</evidence>
<dbReference type="PANTHER" id="PTHR11972">
    <property type="entry name" value="NADPH OXIDASE"/>
    <property type="match status" value="1"/>
</dbReference>
<dbReference type="AlphaFoldDB" id="A0A7S4NGJ3"/>
<organism evidence="6">
    <name type="scientific">Odontella aurita</name>
    <dbReference type="NCBI Taxonomy" id="265563"/>
    <lineage>
        <taxon>Eukaryota</taxon>
        <taxon>Sar</taxon>
        <taxon>Stramenopiles</taxon>
        <taxon>Ochrophyta</taxon>
        <taxon>Bacillariophyta</taxon>
        <taxon>Mediophyceae</taxon>
        <taxon>Biddulphiophycidae</taxon>
        <taxon>Eupodiscales</taxon>
        <taxon>Odontellaceae</taxon>
        <taxon>Odontella</taxon>
    </lineage>
</organism>
<dbReference type="GO" id="GO:0016491">
    <property type="term" value="F:oxidoreductase activity"/>
    <property type="evidence" value="ECO:0007669"/>
    <property type="project" value="UniProtKB-KW"/>
</dbReference>
<dbReference type="InterPro" id="IPR013121">
    <property type="entry name" value="Fe_red_NAD-bd_6"/>
</dbReference>
<feature type="transmembrane region" description="Helical" evidence="3">
    <location>
        <begin position="137"/>
        <end position="160"/>
    </location>
</feature>
<dbReference type="EMBL" id="HBKQ01060449">
    <property type="protein sequence ID" value="CAE2287545.1"/>
    <property type="molecule type" value="Transcribed_RNA"/>
</dbReference>